<sequence>MAAVAVAEWQRDLCGPQVELPLFYPWLAEKRRASEGRPCAEQRQRGWRANCTTAESARDKAAETKAATAFQRRAGQGGKWQEGKEEERGREKKRETKREGKV</sequence>
<keyword evidence="3" id="KW-1185">Reference proteome</keyword>
<accession>A0AAV7P795</accession>
<name>A0AAV7P795_PLEWA</name>
<evidence type="ECO:0000313" key="2">
    <source>
        <dbReference type="EMBL" id="KAJ1124152.1"/>
    </source>
</evidence>
<protein>
    <submittedName>
        <fullName evidence="2">Uncharacterized protein</fullName>
    </submittedName>
</protein>
<evidence type="ECO:0000256" key="1">
    <source>
        <dbReference type="SAM" id="MobiDB-lite"/>
    </source>
</evidence>
<dbReference type="EMBL" id="JANPWB010000011">
    <property type="protein sequence ID" value="KAJ1124152.1"/>
    <property type="molecule type" value="Genomic_DNA"/>
</dbReference>
<feature type="region of interest" description="Disordered" evidence="1">
    <location>
        <begin position="57"/>
        <end position="102"/>
    </location>
</feature>
<dbReference type="Proteomes" id="UP001066276">
    <property type="component" value="Chromosome 7"/>
</dbReference>
<evidence type="ECO:0000313" key="3">
    <source>
        <dbReference type="Proteomes" id="UP001066276"/>
    </source>
</evidence>
<gene>
    <name evidence="2" type="ORF">NDU88_002613</name>
</gene>
<dbReference type="AlphaFoldDB" id="A0AAV7P795"/>
<comment type="caution">
    <text evidence="2">The sequence shown here is derived from an EMBL/GenBank/DDBJ whole genome shotgun (WGS) entry which is preliminary data.</text>
</comment>
<organism evidence="2 3">
    <name type="scientific">Pleurodeles waltl</name>
    <name type="common">Iberian ribbed newt</name>
    <dbReference type="NCBI Taxonomy" id="8319"/>
    <lineage>
        <taxon>Eukaryota</taxon>
        <taxon>Metazoa</taxon>
        <taxon>Chordata</taxon>
        <taxon>Craniata</taxon>
        <taxon>Vertebrata</taxon>
        <taxon>Euteleostomi</taxon>
        <taxon>Amphibia</taxon>
        <taxon>Batrachia</taxon>
        <taxon>Caudata</taxon>
        <taxon>Salamandroidea</taxon>
        <taxon>Salamandridae</taxon>
        <taxon>Pleurodelinae</taxon>
        <taxon>Pleurodeles</taxon>
    </lineage>
</organism>
<proteinExistence type="predicted"/>
<reference evidence="2" key="1">
    <citation type="journal article" date="2022" name="bioRxiv">
        <title>Sequencing and chromosome-scale assembly of the giantPleurodeles waltlgenome.</title>
        <authorList>
            <person name="Brown T."/>
            <person name="Elewa A."/>
            <person name="Iarovenko S."/>
            <person name="Subramanian E."/>
            <person name="Araus A.J."/>
            <person name="Petzold A."/>
            <person name="Susuki M."/>
            <person name="Suzuki K.-i.T."/>
            <person name="Hayashi T."/>
            <person name="Toyoda A."/>
            <person name="Oliveira C."/>
            <person name="Osipova E."/>
            <person name="Leigh N.D."/>
            <person name="Simon A."/>
            <person name="Yun M.H."/>
        </authorList>
    </citation>
    <scope>NUCLEOTIDE SEQUENCE</scope>
    <source>
        <strain evidence="2">20211129_DDA</strain>
        <tissue evidence="2">Liver</tissue>
    </source>
</reference>
<feature type="compositionally biased region" description="Basic and acidic residues" evidence="1">
    <location>
        <begin position="81"/>
        <end position="102"/>
    </location>
</feature>